<dbReference type="Proteomes" id="UP000752012">
    <property type="component" value="Unassembled WGS sequence"/>
</dbReference>
<organism evidence="2 3">
    <name type="scientific">Alkalicoccus luteus</name>
    <dbReference type="NCBI Taxonomy" id="1237094"/>
    <lineage>
        <taxon>Bacteria</taxon>
        <taxon>Bacillati</taxon>
        <taxon>Bacillota</taxon>
        <taxon>Bacilli</taxon>
        <taxon>Bacillales</taxon>
        <taxon>Bacillaceae</taxon>
        <taxon>Alkalicoccus</taxon>
    </lineage>
</organism>
<evidence type="ECO:0000313" key="3">
    <source>
        <dbReference type="Proteomes" id="UP000752012"/>
    </source>
</evidence>
<keyword evidence="1" id="KW-0812">Transmembrane</keyword>
<evidence type="ECO:0000313" key="2">
    <source>
        <dbReference type="EMBL" id="NJP37555.1"/>
    </source>
</evidence>
<name>A0A969TUP6_9BACI</name>
<accession>A0A969TUP6</accession>
<keyword evidence="3" id="KW-1185">Reference proteome</keyword>
<protein>
    <submittedName>
        <fullName evidence="2">Uncharacterized protein</fullName>
    </submittedName>
</protein>
<dbReference type="AlphaFoldDB" id="A0A969TUP6"/>
<evidence type="ECO:0000256" key="1">
    <source>
        <dbReference type="SAM" id="Phobius"/>
    </source>
</evidence>
<keyword evidence="1" id="KW-0472">Membrane</keyword>
<comment type="caution">
    <text evidence="2">The sequence shown here is derived from an EMBL/GenBank/DDBJ whole genome shotgun (WGS) entry which is preliminary data.</text>
</comment>
<keyword evidence="1" id="KW-1133">Transmembrane helix</keyword>
<sequence length="75" mass="8515">MRNGAMTMKRLSSQPAGYFVYLSVLFFTALVVLDLLIFNQPVNIVQNIGFSVIGACLFMIIKFWHLFPGTNKKQD</sequence>
<feature type="transmembrane region" description="Helical" evidence="1">
    <location>
        <begin position="44"/>
        <end position="64"/>
    </location>
</feature>
<feature type="transmembrane region" description="Helical" evidence="1">
    <location>
        <begin position="16"/>
        <end position="38"/>
    </location>
</feature>
<reference evidence="2 3" key="1">
    <citation type="submission" date="2020-03" db="EMBL/GenBank/DDBJ databases">
        <title>Assessment of the enzymatic potential of alkaline-tolerant lipase obtained from Bacillus luteus H11 (technogenic soil) for the bioremediation of saline soils contaminated with petroleum substances.</title>
        <authorList>
            <person name="Kalwasinska A."/>
        </authorList>
    </citation>
    <scope>NUCLEOTIDE SEQUENCE [LARGE SCALE GENOMIC DNA]</scope>
    <source>
        <strain evidence="2 3">H11</strain>
    </source>
</reference>
<dbReference type="EMBL" id="JAATHJ010000009">
    <property type="protein sequence ID" value="NJP37555.1"/>
    <property type="molecule type" value="Genomic_DNA"/>
</dbReference>
<proteinExistence type="predicted"/>
<gene>
    <name evidence="2" type="ORF">HCN83_08140</name>
</gene>